<keyword evidence="7" id="KW-0460">Magnesium</keyword>
<dbReference type="InterPro" id="IPR015376">
    <property type="entry name" value="Znr_NADH_PPase"/>
</dbReference>
<evidence type="ECO:0000259" key="12">
    <source>
        <dbReference type="PROSITE" id="PS51462"/>
    </source>
</evidence>
<dbReference type="Pfam" id="PF00293">
    <property type="entry name" value="NUDIX"/>
    <property type="match status" value="1"/>
</dbReference>
<accession>A0ABS3KRM0</accession>
<dbReference type="InterPro" id="IPR049734">
    <property type="entry name" value="NudC-like_C"/>
</dbReference>
<dbReference type="PROSITE" id="PS00893">
    <property type="entry name" value="NUDIX_BOX"/>
    <property type="match status" value="1"/>
</dbReference>
<dbReference type="InterPro" id="IPR015797">
    <property type="entry name" value="NUDIX_hydrolase-like_dom_sf"/>
</dbReference>
<evidence type="ECO:0000256" key="10">
    <source>
        <dbReference type="RuleBase" id="RU003476"/>
    </source>
</evidence>
<keyword evidence="14" id="KW-1185">Reference proteome</keyword>
<dbReference type="CDD" id="cd03429">
    <property type="entry name" value="NUDIX_NADH_pyrophosphatase_Nudt13"/>
    <property type="match status" value="1"/>
</dbReference>
<dbReference type="Gene3D" id="3.90.79.20">
    <property type="match status" value="1"/>
</dbReference>
<evidence type="ECO:0000256" key="2">
    <source>
        <dbReference type="ARBA" id="ARBA00001947"/>
    </source>
</evidence>
<dbReference type="PANTHER" id="PTHR42904:SF6">
    <property type="entry name" value="NAD-CAPPED RNA HYDROLASE NUDT12"/>
    <property type="match status" value="1"/>
</dbReference>
<dbReference type="NCBIfam" id="NF001299">
    <property type="entry name" value="PRK00241.1"/>
    <property type="match status" value="1"/>
</dbReference>
<evidence type="ECO:0000256" key="6">
    <source>
        <dbReference type="ARBA" id="ARBA00022801"/>
    </source>
</evidence>
<dbReference type="PROSITE" id="PS51462">
    <property type="entry name" value="NUDIX"/>
    <property type="match status" value="1"/>
</dbReference>
<dbReference type="Gene3D" id="3.90.79.10">
    <property type="entry name" value="Nucleoside Triphosphate Pyrophosphohydrolase"/>
    <property type="match status" value="1"/>
</dbReference>
<evidence type="ECO:0000256" key="1">
    <source>
        <dbReference type="ARBA" id="ARBA00001946"/>
    </source>
</evidence>
<protein>
    <recommendedName>
        <fullName evidence="4">NAD(+) diphosphatase</fullName>
        <ecNumber evidence="4">3.6.1.22</ecNumber>
    </recommendedName>
</protein>
<dbReference type="InterPro" id="IPR050241">
    <property type="entry name" value="NAD-cap_RNA_hydrolase_NudC"/>
</dbReference>
<organism evidence="13 14">
    <name type="scientific">Roseomonas haemaphysalidis</name>
    <dbReference type="NCBI Taxonomy" id="2768162"/>
    <lineage>
        <taxon>Bacteria</taxon>
        <taxon>Pseudomonadati</taxon>
        <taxon>Pseudomonadota</taxon>
        <taxon>Alphaproteobacteria</taxon>
        <taxon>Acetobacterales</taxon>
        <taxon>Roseomonadaceae</taxon>
        <taxon>Roseomonas</taxon>
    </lineage>
</organism>
<comment type="similarity">
    <text evidence="3">Belongs to the Nudix hydrolase family. NudC subfamily.</text>
</comment>
<comment type="caution">
    <text evidence="13">The sequence shown here is derived from an EMBL/GenBank/DDBJ whole genome shotgun (WGS) entry which is preliminary data.</text>
</comment>
<dbReference type="EMBL" id="JACTNG010000007">
    <property type="protein sequence ID" value="MBO1080123.1"/>
    <property type="molecule type" value="Genomic_DNA"/>
</dbReference>
<dbReference type="SUPFAM" id="SSF55811">
    <property type="entry name" value="Nudix"/>
    <property type="match status" value="1"/>
</dbReference>
<dbReference type="Pfam" id="PF09296">
    <property type="entry name" value="NUDIX-like"/>
    <property type="match status" value="1"/>
</dbReference>
<feature type="region of interest" description="Disordered" evidence="11">
    <location>
        <begin position="1"/>
        <end position="20"/>
    </location>
</feature>
<dbReference type="PANTHER" id="PTHR42904">
    <property type="entry name" value="NUDIX HYDROLASE, NUDC SUBFAMILY"/>
    <property type="match status" value="1"/>
</dbReference>
<dbReference type="EC" id="3.6.1.22" evidence="4"/>
<comment type="cofactor">
    <cofactor evidence="2">
        <name>Zn(2+)</name>
        <dbReference type="ChEBI" id="CHEBI:29105"/>
    </cofactor>
</comment>
<dbReference type="RefSeq" id="WP_207417946.1">
    <property type="nucleotide sequence ID" value="NZ_CP061177.1"/>
</dbReference>
<evidence type="ECO:0000313" key="14">
    <source>
        <dbReference type="Proteomes" id="UP001518989"/>
    </source>
</evidence>
<sequence length="307" mass="33498">MMSVPASRPNVYTGSPIDRVSGQRDDEDFVAAQLASPQALFIPVWRGQSLMKGVAEGRPEAVLLSPEAAQAVRMAEGPWALLGLWDGRPVFAVDCSAAEDALPLLPEGFGGFSEIRGVAGLLPAGEASMLAHARGLLHWRIRHRFCGVCGGPCAPRSAGNAMACTQCGTQHFPRTDPAVIMLVVRNGHALLGHSTRFPNSTMYSTLAGFVEPGESLEEAVRREVMEETGVRVGEARYHSSQPWPFPASIMLGFHAEGLSDEITVDPTELRDARWFSREELRDPQGFQLPRPDSIARRLIEDWLEMDV</sequence>
<evidence type="ECO:0000256" key="11">
    <source>
        <dbReference type="SAM" id="MobiDB-lite"/>
    </source>
</evidence>
<evidence type="ECO:0000256" key="5">
    <source>
        <dbReference type="ARBA" id="ARBA00022723"/>
    </source>
</evidence>
<keyword evidence="6 10" id="KW-0378">Hydrolase</keyword>
<comment type="catalytic activity">
    <reaction evidence="9">
        <text>a 5'-end NAD(+)-phospho-ribonucleoside in mRNA + H2O = a 5'-end phospho-adenosine-phospho-ribonucleoside in mRNA + beta-nicotinamide D-ribonucleotide + 2 H(+)</text>
        <dbReference type="Rhea" id="RHEA:60876"/>
        <dbReference type="Rhea" id="RHEA-COMP:15698"/>
        <dbReference type="Rhea" id="RHEA-COMP:15719"/>
        <dbReference type="ChEBI" id="CHEBI:14649"/>
        <dbReference type="ChEBI" id="CHEBI:15377"/>
        <dbReference type="ChEBI" id="CHEBI:15378"/>
        <dbReference type="ChEBI" id="CHEBI:144029"/>
        <dbReference type="ChEBI" id="CHEBI:144051"/>
    </reaction>
    <physiologicalReaction direction="left-to-right" evidence="9">
        <dbReference type="Rhea" id="RHEA:60877"/>
    </physiologicalReaction>
</comment>
<dbReference type="Proteomes" id="UP001518989">
    <property type="component" value="Unassembled WGS sequence"/>
</dbReference>
<evidence type="ECO:0000256" key="3">
    <source>
        <dbReference type="ARBA" id="ARBA00009595"/>
    </source>
</evidence>
<dbReference type="InterPro" id="IPR020476">
    <property type="entry name" value="Nudix_hydrolase"/>
</dbReference>
<keyword evidence="5" id="KW-0479">Metal-binding</keyword>
<dbReference type="GO" id="GO:0016787">
    <property type="term" value="F:hydrolase activity"/>
    <property type="evidence" value="ECO:0007669"/>
    <property type="project" value="UniProtKB-KW"/>
</dbReference>
<proteinExistence type="inferred from homology"/>
<gene>
    <name evidence="13" type="primary">nudC</name>
    <name evidence="13" type="ORF">IAI61_13875</name>
</gene>
<reference evidence="13 14" key="1">
    <citation type="submission" date="2020-09" db="EMBL/GenBank/DDBJ databases">
        <title>Roseomonas.</title>
        <authorList>
            <person name="Zhu W."/>
        </authorList>
    </citation>
    <scope>NUCLEOTIDE SEQUENCE [LARGE SCALE GENOMIC DNA]</scope>
    <source>
        <strain evidence="13 14">573</strain>
    </source>
</reference>
<feature type="domain" description="Nudix hydrolase" evidence="12">
    <location>
        <begin position="173"/>
        <end position="300"/>
    </location>
</feature>
<evidence type="ECO:0000256" key="9">
    <source>
        <dbReference type="ARBA" id="ARBA00023679"/>
    </source>
</evidence>
<evidence type="ECO:0000256" key="7">
    <source>
        <dbReference type="ARBA" id="ARBA00022842"/>
    </source>
</evidence>
<keyword evidence="8" id="KW-0520">NAD</keyword>
<evidence type="ECO:0000313" key="13">
    <source>
        <dbReference type="EMBL" id="MBO1080123.1"/>
    </source>
</evidence>
<evidence type="ECO:0000256" key="4">
    <source>
        <dbReference type="ARBA" id="ARBA00012381"/>
    </source>
</evidence>
<evidence type="ECO:0000256" key="8">
    <source>
        <dbReference type="ARBA" id="ARBA00023027"/>
    </source>
</evidence>
<dbReference type="PRINTS" id="PR00502">
    <property type="entry name" value="NUDIXFAMILY"/>
</dbReference>
<dbReference type="InterPro" id="IPR000086">
    <property type="entry name" value="NUDIX_hydrolase_dom"/>
</dbReference>
<name>A0ABS3KRM0_9PROT</name>
<comment type="cofactor">
    <cofactor evidence="1">
        <name>Mg(2+)</name>
        <dbReference type="ChEBI" id="CHEBI:18420"/>
    </cofactor>
</comment>
<dbReference type="InterPro" id="IPR020084">
    <property type="entry name" value="NUDIX_hydrolase_CS"/>
</dbReference>
<dbReference type="Pfam" id="PF09297">
    <property type="entry name" value="Zn_ribbon_NUD"/>
    <property type="match status" value="1"/>
</dbReference>
<dbReference type="InterPro" id="IPR015375">
    <property type="entry name" value="NADH_PPase-like_N"/>
</dbReference>